<organism evidence="1 2">
    <name type="scientific">Neotamlana sargassicola</name>
    <dbReference type="NCBI Taxonomy" id="2883125"/>
    <lineage>
        <taxon>Bacteria</taxon>
        <taxon>Pseudomonadati</taxon>
        <taxon>Bacteroidota</taxon>
        <taxon>Flavobacteriia</taxon>
        <taxon>Flavobacteriales</taxon>
        <taxon>Flavobacteriaceae</taxon>
        <taxon>Neotamlana</taxon>
    </lineage>
</organism>
<proteinExistence type="predicted"/>
<reference evidence="1" key="1">
    <citation type="submission" date="2021-10" db="EMBL/GenBank/DDBJ databases">
        <title>Tamlana sargassums sp. nov., and Tamlana laminarinivorans sp. nov., two new bacteria isolated from the brown alga.</title>
        <authorList>
            <person name="Li J."/>
        </authorList>
    </citation>
    <scope>NUCLEOTIDE SEQUENCE</scope>
    <source>
        <strain evidence="1">62-3</strain>
    </source>
</reference>
<dbReference type="Proteomes" id="UP001139286">
    <property type="component" value="Unassembled WGS sequence"/>
</dbReference>
<accession>A0A9X1I8U8</accession>
<name>A0A9X1I8U8_9FLAO</name>
<protein>
    <submittedName>
        <fullName evidence="1">Uncharacterized protein</fullName>
    </submittedName>
</protein>
<dbReference type="EMBL" id="JAJAPX010000008">
    <property type="protein sequence ID" value="MCB4809633.1"/>
    <property type="molecule type" value="Genomic_DNA"/>
</dbReference>
<evidence type="ECO:0000313" key="2">
    <source>
        <dbReference type="Proteomes" id="UP001139286"/>
    </source>
</evidence>
<dbReference type="RefSeq" id="WP_226696991.1">
    <property type="nucleotide sequence ID" value="NZ_JAJAPX010000008.1"/>
</dbReference>
<gene>
    <name evidence="1" type="ORF">LG651_15360</name>
</gene>
<evidence type="ECO:0000313" key="1">
    <source>
        <dbReference type="EMBL" id="MCB4809633.1"/>
    </source>
</evidence>
<comment type="caution">
    <text evidence="1">The sequence shown here is derived from an EMBL/GenBank/DDBJ whole genome shotgun (WGS) entry which is preliminary data.</text>
</comment>
<keyword evidence="2" id="KW-1185">Reference proteome</keyword>
<dbReference type="AlphaFoldDB" id="A0A9X1I8U8"/>
<sequence length="284" mass="33025">MKKINREIESYLFDGENGEFRAIPFHELSIDESVIYQNQEPKYLIDFNYRESSFVKQIKKAMEQGVDLEEIINGYGIYLGLDWTTKHNIVSNEIHNSQQTEKVELERIESFGDVANELIFIATDNYNKSDFINENELLDKFRIQDKNGFYSLESMVIDRKENIGKLLEFLFQRKTALTEIQLSENISIFDLSSLIGKSIDLNQLENDYQKWIKISGRNNTMDEYGTLLGLIGFLERNSGKKQLILRVENKILCPTTYKNNGGISANTKDNNNNKLWSKLKSLWS</sequence>